<dbReference type="AlphaFoldDB" id="A0A9N9GD09"/>
<gene>
    <name evidence="2" type="ORF">DEBURN_LOCUS9547</name>
</gene>
<organism evidence="2 3">
    <name type="scientific">Diversispora eburnea</name>
    <dbReference type="NCBI Taxonomy" id="1213867"/>
    <lineage>
        <taxon>Eukaryota</taxon>
        <taxon>Fungi</taxon>
        <taxon>Fungi incertae sedis</taxon>
        <taxon>Mucoromycota</taxon>
        <taxon>Glomeromycotina</taxon>
        <taxon>Glomeromycetes</taxon>
        <taxon>Diversisporales</taxon>
        <taxon>Diversisporaceae</taxon>
        <taxon>Diversispora</taxon>
    </lineage>
</organism>
<comment type="caution">
    <text evidence="2">The sequence shown here is derived from an EMBL/GenBank/DDBJ whole genome shotgun (WGS) entry which is preliminary data.</text>
</comment>
<evidence type="ECO:0000256" key="1">
    <source>
        <dbReference type="SAM" id="Phobius"/>
    </source>
</evidence>
<keyword evidence="1" id="KW-0812">Transmembrane</keyword>
<reference evidence="2" key="1">
    <citation type="submission" date="2021-06" db="EMBL/GenBank/DDBJ databases">
        <authorList>
            <person name="Kallberg Y."/>
            <person name="Tangrot J."/>
            <person name="Rosling A."/>
        </authorList>
    </citation>
    <scope>NUCLEOTIDE SEQUENCE</scope>
    <source>
        <strain evidence="2">AZ414A</strain>
    </source>
</reference>
<dbReference type="Proteomes" id="UP000789706">
    <property type="component" value="Unassembled WGS sequence"/>
</dbReference>
<name>A0A9N9GD09_9GLOM</name>
<feature type="transmembrane region" description="Helical" evidence="1">
    <location>
        <begin position="469"/>
        <end position="487"/>
    </location>
</feature>
<keyword evidence="1" id="KW-1133">Transmembrane helix</keyword>
<evidence type="ECO:0000313" key="3">
    <source>
        <dbReference type="Proteomes" id="UP000789706"/>
    </source>
</evidence>
<proteinExistence type="predicted"/>
<dbReference type="EMBL" id="CAJVPK010001898">
    <property type="protein sequence ID" value="CAG8601583.1"/>
    <property type="molecule type" value="Genomic_DNA"/>
</dbReference>
<protein>
    <submittedName>
        <fullName evidence="2">10492_t:CDS:1</fullName>
    </submittedName>
</protein>
<accession>A0A9N9GD09</accession>
<dbReference type="PROSITE" id="PS01165">
    <property type="entry name" value="COPPER_AMINE_OXID_2"/>
    <property type="match status" value="1"/>
</dbReference>
<sequence>MTRYRPLIMLAVGITFIYWIISIHSPPHPYPKNIAFVQSKIFMEPKPDGVFIYIKDDWIYLTAVWKEYEVIGDVRGVVKQYKRPLHLLLSSDNNFDPNNEGPITHISSYYHKNISNPTSDLEYNENNALAILYQRLENERNQYVLRLYNLENLEDDFDDFNMILPGTTKIMSFHVANSLILYSRNHDDSKFRTIQIPINIFEISKKKNEPIILKSSEPGPLQNVIRVMQAEITANDELWNFKVIVHNSSLSEDSDRSQINNWGTKSLIAYKSPTSKKEEYDFVQGMTMNSPLSIPKLIVVTARNVTTICIALNNALFTFDYRNTTSSEQKSKSKEAYTVGVEHLPLIEEWPFQVIGMEINPNGNLLLLVTQENYILIYKRANANGESWELKMVITAPYLDFISQSDLYELDVIAVRPINISKLNLDNNNGIKNTGNILLTLFDNGSVATFHLDKAEQEMKLWFIIRRQWQMYIGMLCVVLAFVWNELN</sequence>
<dbReference type="InterPro" id="IPR049947">
    <property type="entry name" value="Cu_Am_Ox_Cu-bd"/>
</dbReference>
<evidence type="ECO:0000313" key="2">
    <source>
        <dbReference type="EMBL" id="CAG8601583.1"/>
    </source>
</evidence>
<feature type="transmembrane region" description="Helical" evidence="1">
    <location>
        <begin position="7"/>
        <end position="25"/>
    </location>
</feature>
<dbReference type="OrthoDB" id="2153288at2759"/>
<keyword evidence="1" id="KW-0472">Membrane</keyword>
<keyword evidence="3" id="KW-1185">Reference proteome</keyword>